<dbReference type="RefSeq" id="XP_041289132.1">
    <property type="nucleotide sequence ID" value="XM_041441969.1"/>
</dbReference>
<comment type="caution">
    <text evidence="1">The sequence shown here is derived from an EMBL/GenBank/DDBJ whole genome shotgun (WGS) entry which is preliminary data.</text>
</comment>
<reference evidence="1" key="1">
    <citation type="journal article" date="2020" name="New Phytol.">
        <title>Comparative genomics reveals dynamic genome evolution in host specialist ectomycorrhizal fungi.</title>
        <authorList>
            <person name="Lofgren L.A."/>
            <person name="Nguyen N.H."/>
            <person name="Vilgalys R."/>
            <person name="Ruytinx J."/>
            <person name="Liao H.L."/>
            <person name="Branco S."/>
            <person name="Kuo A."/>
            <person name="LaButti K."/>
            <person name="Lipzen A."/>
            <person name="Andreopoulos W."/>
            <person name="Pangilinan J."/>
            <person name="Riley R."/>
            <person name="Hundley H."/>
            <person name="Na H."/>
            <person name="Barry K."/>
            <person name="Grigoriev I.V."/>
            <person name="Stajich J.E."/>
            <person name="Kennedy P.G."/>
        </authorList>
    </citation>
    <scope>NUCLEOTIDE SEQUENCE</scope>
    <source>
        <strain evidence="1">FC423</strain>
    </source>
</reference>
<dbReference type="AlphaFoldDB" id="A0A9P7F112"/>
<dbReference type="Proteomes" id="UP000823399">
    <property type="component" value="Unassembled WGS sequence"/>
</dbReference>
<gene>
    <name evidence="1" type="ORF">F5147DRAFT_777364</name>
</gene>
<protein>
    <submittedName>
        <fullName evidence="1">Uncharacterized protein</fullName>
    </submittedName>
</protein>
<keyword evidence="2" id="KW-1185">Reference proteome</keyword>
<name>A0A9P7F112_9AGAM</name>
<dbReference type="EMBL" id="JABBWM010000058">
    <property type="protein sequence ID" value="KAG2099245.1"/>
    <property type="molecule type" value="Genomic_DNA"/>
</dbReference>
<organism evidence="1 2">
    <name type="scientific">Suillus discolor</name>
    <dbReference type="NCBI Taxonomy" id="1912936"/>
    <lineage>
        <taxon>Eukaryota</taxon>
        <taxon>Fungi</taxon>
        <taxon>Dikarya</taxon>
        <taxon>Basidiomycota</taxon>
        <taxon>Agaricomycotina</taxon>
        <taxon>Agaricomycetes</taxon>
        <taxon>Agaricomycetidae</taxon>
        <taxon>Boletales</taxon>
        <taxon>Suillineae</taxon>
        <taxon>Suillaceae</taxon>
        <taxon>Suillus</taxon>
    </lineage>
</organism>
<dbReference type="GeneID" id="64704228"/>
<evidence type="ECO:0000313" key="2">
    <source>
        <dbReference type="Proteomes" id="UP000823399"/>
    </source>
</evidence>
<accession>A0A9P7F112</accession>
<sequence length="207" mass="23679">MLSAPISTLSPTVCNFERSLHKGSPNVIPPKHEHFSNIISTGHDLERQIYILSLDGIDLNNDEQDELFTMYSIDTVHTSYLAAQSRVHQYTQFMALLQRAEDAWAQKIQQIGCVVTEEKLGRVSLDEIEGQVDEQDVLLVNTVHTVFANYAAAQCRVCQYTHFLTILKREEDAWLQRFQKACSVMLGYEPVRYDQPMKGDLMKSLRV</sequence>
<proteinExistence type="predicted"/>
<dbReference type="OrthoDB" id="2623625at2759"/>
<evidence type="ECO:0000313" key="1">
    <source>
        <dbReference type="EMBL" id="KAG2099245.1"/>
    </source>
</evidence>